<dbReference type="EMBL" id="JAANQT010000259">
    <property type="protein sequence ID" value="KAG1312663.1"/>
    <property type="molecule type" value="Genomic_DNA"/>
</dbReference>
<proteinExistence type="predicted"/>
<comment type="caution">
    <text evidence="1">The sequence shown here is derived from an EMBL/GenBank/DDBJ whole genome shotgun (WGS) entry which is preliminary data.</text>
</comment>
<dbReference type="OrthoDB" id="2206220at2759"/>
<dbReference type="AlphaFoldDB" id="A0A9P6XFH8"/>
<evidence type="ECO:0000313" key="1">
    <source>
        <dbReference type="EMBL" id="KAG1312663.1"/>
    </source>
</evidence>
<dbReference type="Proteomes" id="UP000716291">
    <property type="component" value="Unassembled WGS sequence"/>
</dbReference>
<sequence>MNENSLPSTPADIMCTTGTLASGDRILSVKSSIDGIDWNEQYRERLEGFVNIIHATTTHAYSMSQFIFLCALQDDPNFDITAYINKVFFSEV</sequence>
<keyword evidence="2" id="KW-1185">Reference proteome</keyword>
<name>A0A9P6XFH8_RHIOR</name>
<protein>
    <submittedName>
        <fullName evidence="1">Uncharacterized protein</fullName>
    </submittedName>
</protein>
<evidence type="ECO:0000313" key="2">
    <source>
        <dbReference type="Proteomes" id="UP000716291"/>
    </source>
</evidence>
<accession>A0A9P6XFH8</accession>
<reference evidence="1" key="1">
    <citation type="journal article" date="2020" name="Microb. Genom.">
        <title>Genetic diversity of clinical and environmental Mucorales isolates obtained from an investigation of mucormycosis cases among solid organ transplant recipients.</title>
        <authorList>
            <person name="Nguyen M.H."/>
            <person name="Kaul D."/>
            <person name="Muto C."/>
            <person name="Cheng S.J."/>
            <person name="Richter R.A."/>
            <person name="Bruno V.M."/>
            <person name="Liu G."/>
            <person name="Beyhan S."/>
            <person name="Sundermann A.J."/>
            <person name="Mounaud S."/>
            <person name="Pasculle A.W."/>
            <person name="Nierman W.C."/>
            <person name="Driscoll E."/>
            <person name="Cumbie R."/>
            <person name="Clancy C.J."/>
            <person name="Dupont C.L."/>
        </authorList>
    </citation>
    <scope>NUCLEOTIDE SEQUENCE</scope>
    <source>
        <strain evidence="1">GL11</strain>
    </source>
</reference>
<organism evidence="1 2">
    <name type="scientific">Rhizopus oryzae</name>
    <name type="common">Mucormycosis agent</name>
    <name type="synonym">Rhizopus arrhizus var. delemar</name>
    <dbReference type="NCBI Taxonomy" id="64495"/>
    <lineage>
        <taxon>Eukaryota</taxon>
        <taxon>Fungi</taxon>
        <taxon>Fungi incertae sedis</taxon>
        <taxon>Mucoromycota</taxon>
        <taxon>Mucoromycotina</taxon>
        <taxon>Mucoromycetes</taxon>
        <taxon>Mucorales</taxon>
        <taxon>Mucorineae</taxon>
        <taxon>Rhizopodaceae</taxon>
        <taxon>Rhizopus</taxon>
    </lineage>
</organism>
<gene>
    <name evidence="1" type="ORF">G6F64_002848</name>
</gene>